<sequence>MHADKKFNLIFDFDGTLVDSFCVAVQKLNILADEFNFRKINPTEIDKLKSLTSRALIKYLKIPLYKLPGILSKARGYVRDDIPALSTFIDIPEVLTELHHLDCCLGILTSNSSENVALWLERYKIRHLFDFIYEESNYFGKKQILKKIMKSHKMNSSHTFYIGDETRDVDAAQKCDINSIAVSWGFNSEEILVLSKPNYIAKTPKDILTIINKLKIKLAPHELEKILVVETI</sequence>
<dbReference type="InterPro" id="IPR023214">
    <property type="entry name" value="HAD_sf"/>
</dbReference>
<gene>
    <name evidence="1" type="ORF">LDG_5760</name>
</gene>
<keyword evidence="2" id="KW-1185">Reference proteome</keyword>
<dbReference type="InterPro" id="IPR050155">
    <property type="entry name" value="HAD-like_hydrolase_sf"/>
</dbReference>
<dbReference type="GO" id="GO:0006281">
    <property type="term" value="P:DNA repair"/>
    <property type="evidence" value="ECO:0007669"/>
    <property type="project" value="TreeGrafter"/>
</dbReference>
<proteinExistence type="predicted"/>
<dbReference type="OrthoDB" id="9782449at2"/>
<dbReference type="InParanoid" id="G9EKM4"/>
<dbReference type="GO" id="GO:0008967">
    <property type="term" value="F:phosphoglycolate phosphatase activity"/>
    <property type="evidence" value="ECO:0007669"/>
    <property type="project" value="TreeGrafter"/>
</dbReference>
<dbReference type="PANTHER" id="PTHR43434:SF13">
    <property type="entry name" value="PHOSPHOGLYCOLATE PHOSPHATASE"/>
    <property type="match status" value="1"/>
</dbReference>
<dbReference type="STRING" id="658187.LDG_5760"/>
<dbReference type="Gene3D" id="1.10.150.240">
    <property type="entry name" value="Putative phosphatase, domain 2"/>
    <property type="match status" value="1"/>
</dbReference>
<dbReference type="SFLD" id="SFLDS00003">
    <property type="entry name" value="Haloacid_Dehalogenase"/>
    <property type="match status" value="1"/>
</dbReference>
<accession>G9EKM4</accession>
<dbReference type="GO" id="GO:0005829">
    <property type="term" value="C:cytosol"/>
    <property type="evidence" value="ECO:0007669"/>
    <property type="project" value="TreeGrafter"/>
</dbReference>
<dbReference type="RefSeq" id="WP_006869721.1">
    <property type="nucleotide sequence ID" value="NZ_JH413802.1"/>
</dbReference>
<dbReference type="AlphaFoldDB" id="G9EKM4"/>
<dbReference type="Pfam" id="PF13419">
    <property type="entry name" value="HAD_2"/>
    <property type="match status" value="1"/>
</dbReference>
<evidence type="ECO:0000313" key="2">
    <source>
        <dbReference type="Proteomes" id="UP000002770"/>
    </source>
</evidence>
<dbReference type="InterPro" id="IPR023198">
    <property type="entry name" value="PGP-like_dom2"/>
</dbReference>
<dbReference type="PANTHER" id="PTHR43434">
    <property type="entry name" value="PHOSPHOGLYCOLATE PHOSPHATASE"/>
    <property type="match status" value="1"/>
</dbReference>
<dbReference type="Gene3D" id="3.40.50.1000">
    <property type="entry name" value="HAD superfamily/HAD-like"/>
    <property type="match status" value="1"/>
</dbReference>
<dbReference type="SFLD" id="SFLDG01129">
    <property type="entry name" value="C1.5:_HAD__Beta-PGM__Phosphata"/>
    <property type="match status" value="1"/>
</dbReference>
<dbReference type="EMBL" id="JH413802">
    <property type="protein sequence ID" value="EHL32157.1"/>
    <property type="molecule type" value="Genomic_DNA"/>
</dbReference>
<evidence type="ECO:0000313" key="1">
    <source>
        <dbReference type="EMBL" id="EHL32157.1"/>
    </source>
</evidence>
<dbReference type="InterPro" id="IPR036412">
    <property type="entry name" value="HAD-like_sf"/>
</dbReference>
<protein>
    <submittedName>
        <fullName evidence="1">Uncharacterized protein</fullName>
    </submittedName>
</protein>
<dbReference type="Proteomes" id="UP000002770">
    <property type="component" value="Unassembled WGS sequence"/>
</dbReference>
<dbReference type="eggNOG" id="COG0546">
    <property type="taxonomic scope" value="Bacteria"/>
</dbReference>
<dbReference type="InterPro" id="IPR041492">
    <property type="entry name" value="HAD_2"/>
</dbReference>
<reference evidence="1 2" key="1">
    <citation type="journal article" date="2011" name="BMC Genomics">
        <title>Insight into cross-talk between intra-amoebal pathogens.</title>
        <authorList>
            <person name="Gimenez G."/>
            <person name="Bertelli C."/>
            <person name="Moliner C."/>
            <person name="Robert C."/>
            <person name="Raoult D."/>
            <person name="Fournier P.E."/>
            <person name="Greub G."/>
        </authorList>
    </citation>
    <scope>NUCLEOTIDE SEQUENCE [LARGE SCALE GENOMIC DNA]</scope>
    <source>
        <strain evidence="1 2">LLAP12</strain>
    </source>
</reference>
<dbReference type="SUPFAM" id="SSF56784">
    <property type="entry name" value="HAD-like"/>
    <property type="match status" value="1"/>
</dbReference>
<name>G9EKM4_9GAMM</name>
<organism evidence="1 2">
    <name type="scientific">Legionella drancourtii LLAP12</name>
    <dbReference type="NCBI Taxonomy" id="658187"/>
    <lineage>
        <taxon>Bacteria</taxon>
        <taxon>Pseudomonadati</taxon>
        <taxon>Pseudomonadota</taxon>
        <taxon>Gammaproteobacteria</taxon>
        <taxon>Legionellales</taxon>
        <taxon>Legionellaceae</taxon>
        <taxon>Legionella</taxon>
    </lineage>
</organism>
<dbReference type="HOGENOM" id="CLU_045011_19_3_6"/>